<proteinExistence type="predicted"/>
<dbReference type="FunFam" id="3.10.490.20:FF:000009">
    <property type="entry name" value="Dynein heavy chain 4"/>
    <property type="match status" value="1"/>
</dbReference>
<gene>
    <name evidence="3" type="ORF">EB796_018782</name>
</gene>
<organism evidence="3 4">
    <name type="scientific">Bugula neritina</name>
    <name type="common">Brown bryozoan</name>
    <name type="synonym">Sertularia neritina</name>
    <dbReference type="NCBI Taxonomy" id="10212"/>
    <lineage>
        <taxon>Eukaryota</taxon>
        <taxon>Metazoa</taxon>
        <taxon>Spiralia</taxon>
        <taxon>Lophotrochozoa</taxon>
        <taxon>Bryozoa</taxon>
        <taxon>Gymnolaemata</taxon>
        <taxon>Cheilostomatida</taxon>
        <taxon>Flustrina</taxon>
        <taxon>Buguloidea</taxon>
        <taxon>Bugulidae</taxon>
        <taxon>Bugula</taxon>
    </lineage>
</organism>
<evidence type="ECO:0000259" key="2">
    <source>
        <dbReference type="Pfam" id="PF18199"/>
    </source>
</evidence>
<keyword evidence="4" id="KW-1185">Reference proteome</keyword>
<name>A0A7J7J9K4_BUGNE</name>
<dbReference type="GO" id="GO:0007018">
    <property type="term" value="P:microtubule-based movement"/>
    <property type="evidence" value="ECO:0007669"/>
    <property type="project" value="InterPro"/>
</dbReference>
<protein>
    <submittedName>
        <fullName evidence="3">DNAH14</fullName>
    </submittedName>
</protein>
<dbReference type="GO" id="GO:0051959">
    <property type="term" value="F:dynein light intermediate chain binding"/>
    <property type="evidence" value="ECO:0007669"/>
    <property type="project" value="InterPro"/>
</dbReference>
<dbReference type="GO" id="GO:0030286">
    <property type="term" value="C:dynein complex"/>
    <property type="evidence" value="ECO:0007669"/>
    <property type="project" value="InterPro"/>
</dbReference>
<dbReference type="Gene3D" id="3.10.490.20">
    <property type="match status" value="2"/>
</dbReference>
<dbReference type="InterPro" id="IPR042219">
    <property type="entry name" value="AAA_lid_11_sf"/>
</dbReference>
<dbReference type="Gene3D" id="1.10.8.720">
    <property type="entry name" value="Region D6 of dynein motor"/>
    <property type="match status" value="1"/>
</dbReference>
<feature type="domain" description="Dynein heavy chain C-terminal" evidence="2">
    <location>
        <begin position="148"/>
        <end position="434"/>
    </location>
</feature>
<dbReference type="InterPro" id="IPR043160">
    <property type="entry name" value="Dynein_C_barrel"/>
</dbReference>
<sequence length="681" mass="76446">MKNLLYGLCLFNSVIHERKKYGALGWNIPYEFNDSDLEVAMLQLSLLIGKGDEVPWKALHYLTGDITYGGRVTDDWDRRCLHALLSRFYSSSALQDDYMYSNDKLYSRLPAAFTFADVKRHVDNELPSVDSPSLFGMTEDAEMTYMENQAKSIMQTILSVQPNFSTHLTTGTAVKTSDEVVLEACDDMLRNVPEVVEDEEAIMNPPSSSSGAQAPKRVFSFQSLMRADPATKVLHKRSKELELPGFLNQRIYQSALVTFLRQEVDRMNRLLETIFKSLTLLHSAVKGEIIMSEELEDVYQSILEQRIPSLWKKVAYESMKPLGAWVSDLCQRVDYLARWCHQVSMYVEIEYKRFMFSTHPNKDGKGKEAVGPAAMDNSYMYKYEHPRSYWLPAFFFPQGFLTAVLQNHARQHTISIDSLHFEFDVQPNPSIDQESQLQDTKFQLNVTDLGFHYLAAPAWSAMSQYLAAPAWSAMSQYLAAPAWSAMSQYLAAPAWSAMSQYLAAPAWSAMSQYLAAPAWSAMSQYLAAPAWSAMSQYLAAPAWSAMSQYLAAPAWSAMSQYLAGPANSGDGILVFGLYLDGARWDTEQGCLQDSRPSHRFSRLPELVLRPSKGDSESSTLMTASVDNCYGCPLYRTSARAGTLSSTGHSTNYVTAIQLPSTQPSDFWVSRGVALLCQLDEV</sequence>
<dbReference type="PANTHER" id="PTHR22878:SF69">
    <property type="entry name" value="DYNEIN HEAVY CHAIN"/>
    <property type="match status" value="1"/>
</dbReference>
<dbReference type="Proteomes" id="UP000593567">
    <property type="component" value="Unassembled WGS sequence"/>
</dbReference>
<dbReference type="InterPro" id="IPR026983">
    <property type="entry name" value="DHC"/>
</dbReference>
<feature type="domain" description="Dynein heavy chain AAA lid" evidence="1">
    <location>
        <begin position="2"/>
        <end position="141"/>
    </location>
</feature>
<feature type="domain" description="Dynein heavy chain C-terminal" evidence="2">
    <location>
        <begin position="568"/>
        <end position="676"/>
    </location>
</feature>
<evidence type="ECO:0000313" key="3">
    <source>
        <dbReference type="EMBL" id="KAF6022912.1"/>
    </source>
</evidence>
<dbReference type="Pfam" id="PF18199">
    <property type="entry name" value="Dynein_C"/>
    <property type="match status" value="2"/>
</dbReference>
<dbReference type="InterPro" id="IPR041658">
    <property type="entry name" value="AAA_lid_11"/>
</dbReference>
<dbReference type="OrthoDB" id="424310at2759"/>
<reference evidence="3" key="1">
    <citation type="submission" date="2020-06" db="EMBL/GenBank/DDBJ databases">
        <title>Draft genome of Bugula neritina, a colonial animal packing powerful symbionts and potential medicines.</title>
        <authorList>
            <person name="Rayko M."/>
        </authorList>
    </citation>
    <scope>NUCLEOTIDE SEQUENCE [LARGE SCALE GENOMIC DNA]</scope>
    <source>
        <strain evidence="3">Kwan_BN1</strain>
    </source>
</reference>
<dbReference type="InterPro" id="IPR041228">
    <property type="entry name" value="Dynein_C"/>
</dbReference>
<accession>A0A7J7J9K4</accession>
<dbReference type="GO" id="GO:0045505">
    <property type="term" value="F:dynein intermediate chain binding"/>
    <property type="evidence" value="ECO:0007669"/>
    <property type="project" value="InterPro"/>
</dbReference>
<dbReference type="Gene3D" id="1.20.1270.280">
    <property type="match status" value="1"/>
</dbReference>
<evidence type="ECO:0000313" key="4">
    <source>
        <dbReference type="Proteomes" id="UP000593567"/>
    </source>
</evidence>
<dbReference type="EMBL" id="VXIV02002789">
    <property type="protein sequence ID" value="KAF6022912.1"/>
    <property type="molecule type" value="Genomic_DNA"/>
</dbReference>
<dbReference type="AlphaFoldDB" id="A0A7J7J9K4"/>
<dbReference type="PANTHER" id="PTHR22878">
    <property type="entry name" value="DYNEIN HEAVY CHAIN 6, AXONEMAL-LIKE-RELATED"/>
    <property type="match status" value="1"/>
</dbReference>
<comment type="caution">
    <text evidence="3">The sequence shown here is derived from an EMBL/GenBank/DDBJ whole genome shotgun (WGS) entry which is preliminary data.</text>
</comment>
<dbReference type="Pfam" id="PF18198">
    <property type="entry name" value="AAA_lid_11"/>
    <property type="match status" value="1"/>
</dbReference>
<evidence type="ECO:0000259" key="1">
    <source>
        <dbReference type="Pfam" id="PF18198"/>
    </source>
</evidence>